<feature type="compositionally biased region" description="Polar residues" evidence="1">
    <location>
        <begin position="52"/>
        <end position="65"/>
    </location>
</feature>
<feature type="compositionally biased region" description="Basic and acidic residues" evidence="1">
    <location>
        <begin position="1"/>
        <end position="14"/>
    </location>
</feature>
<evidence type="ECO:0000313" key="3">
    <source>
        <dbReference type="Proteomes" id="UP001558613"/>
    </source>
</evidence>
<dbReference type="EMBL" id="JAYMGO010000008">
    <property type="protein sequence ID" value="KAL1269042.1"/>
    <property type="molecule type" value="Genomic_DNA"/>
</dbReference>
<gene>
    <name evidence="2" type="ORF">QQF64_031331</name>
</gene>
<keyword evidence="3" id="KW-1185">Reference proteome</keyword>
<comment type="caution">
    <text evidence="2">The sequence shown here is derived from an EMBL/GenBank/DDBJ whole genome shotgun (WGS) entry which is preliminary data.</text>
</comment>
<name>A0ABR3MWN6_9TELE</name>
<accession>A0ABR3MWN6</accession>
<dbReference type="Proteomes" id="UP001558613">
    <property type="component" value="Unassembled WGS sequence"/>
</dbReference>
<protein>
    <submittedName>
        <fullName evidence="2">Uncharacterized protein</fullName>
    </submittedName>
</protein>
<evidence type="ECO:0000256" key="1">
    <source>
        <dbReference type="SAM" id="MobiDB-lite"/>
    </source>
</evidence>
<feature type="region of interest" description="Disordered" evidence="1">
    <location>
        <begin position="41"/>
        <end position="68"/>
    </location>
</feature>
<feature type="region of interest" description="Disordered" evidence="1">
    <location>
        <begin position="1"/>
        <end position="23"/>
    </location>
</feature>
<organism evidence="2 3">
    <name type="scientific">Cirrhinus molitorella</name>
    <name type="common">mud carp</name>
    <dbReference type="NCBI Taxonomy" id="172907"/>
    <lineage>
        <taxon>Eukaryota</taxon>
        <taxon>Metazoa</taxon>
        <taxon>Chordata</taxon>
        <taxon>Craniata</taxon>
        <taxon>Vertebrata</taxon>
        <taxon>Euteleostomi</taxon>
        <taxon>Actinopterygii</taxon>
        <taxon>Neopterygii</taxon>
        <taxon>Teleostei</taxon>
        <taxon>Ostariophysi</taxon>
        <taxon>Cypriniformes</taxon>
        <taxon>Cyprinidae</taxon>
        <taxon>Labeoninae</taxon>
        <taxon>Labeonini</taxon>
        <taxon>Cirrhinus</taxon>
    </lineage>
</organism>
<sequence length="83" mass="9126">PREQEQRERAHRLGEPGVKGQPFNGEVQTLLKADRRDALSKRAAGALRRTEPVSSARGSTSSPVTEQRGEISIMPIGVCVRVY</sequence>
<feature type="non-terminal residue" evidence="2">
    <location>
        <position position="1"/>
    </location>
</feature>
<reference evidence="2 3" key="1">
    <citation type="submission" date="2023-09" db="EMBL/GenBank/DDBJ databases">
        <authorList>
            <person name="Wang M."/>
        </authorList>
    </citation>
    <scope>NUCLEOTIDE SEQUENCE [LARGE SCALE GENOMIC DNA]</scope>
    <source>
        <strain evidence="2">GT-2023</strain>
        <tissue evidence="2">Liver</tissue>
    </source>
</reference>
<evidence type="ECO:0000313" key="2">
    <source>
        <dbReference type="EMBL" id="KAL1269042.1"/>
    </source>
</evidence>
<proteinExistence type="predicted"/>
<feature type="non-terminal residue" evidence="2">
    <location>
        <position position="83"/>
    </location>
</feature>